<evidence type="ECO:0000256" key="1">
    <source>
        <dbReference type="SAM" id="SignalP"/>
    </source>
</evidence>
<feature type="chain" id="PRO_5029576357" evidence="1">
    <location>
        <begin position="18"/>
        <end position="225"/>
    </location>
</feature>
<name>A0A7J6QLG6_PEROL</name>
<dbReference type="EMBL" id="JABANM010028800">
    <property type="protein sequence ID" value="KAF4709107.1"/>
    <property type="molecule type" value="Genomic_DNA"/>
</dbReference>
<protein>
    <submittedName>
        <fullName evidence="2">Uncharacterized protein</fullName>
    </submittedName>
</protein>
<reference evidence="2 3" key="1">
    <citation type="submission" date="2020-04" db="EMBL/GenBank/DDBJ databases">
        <title>Perkinsus olseni comparative genomics.</title>
        <authorList>
            <person name="Bogema D.R."/>
        </authorList>
    </citation>
    <scope>NUCLEOTIDE SEQUENCE [LARGE SCALE GENOMIC DNA]</scope>
    <source>
        <strain evidence="2">ATCC PRA-205</strain>
    </source>
</reference>
<sequence>MILRTRSLVLLLPGAMALQSSASKSQTDLSSISREIAGLAGRINSIENAVRDMSLPADITLMSRNMCKMEGNNKRLIVKLNPHFNKTESNIISYSIFKDDAPASGRVLRYHFGLDDDDRFHLYLSHSHKVRCVTDRVREAHKFFSPFSPFAHLDNSGVAEKLVELFPDQKNPGRCRKIFSLLAANPPEGYDSGIDWVAGFHYTVGSNIDTVNGLVQEWQEERECE</sequence>
<proteinExistence type="predicted"/>
<organism evidence="2 3">
    <name type="scientific">Perkinsus olseni</name>
    <name type="common">Perkinsus atlanticus</name>
    <dbReference type="NCBI Taxonomy" id="32597"/>
    <lineage>
        <taxon>Eukaryota</taxon>
        <taxon>Sar</taxon>
        <taxon>Alveolata</taxon>
        <taxon>Perkinsozoa</taxon>
        <taxon>Perkinsea</taxon>
        <taxon>Perkinsida</taxon>
        <taxon>Perkinsidae</taxon>
        <taxon>Perkinsus</taxon>
    </lineage>
</organism>
<accession>A0A7J6QLG6</accession>
<evidence type="ECO:0000313" key="3">
    <source>
        <dbReference type="Proteomes" id="UP000574390"/>
    </source>
</evidence>
<dbReference type="Proteomes" id="UP000574390">
    <property type="component" value="Unassembled WGS sequence"/>
</dbReference>
<dbReference type="AlphaFoldDB" id="A0A7J6QLG6"/>
<gene>
    <name evidence="2" type="ORF">FOZ62_031188</name>
</gene>
<feature type="signal peptide" evidence="1">
    <location>
        <begin position="1"/>
        <end position="17"/>
    </location>
</feature>
<comment type="caution">
    <text evidence="2">The sequence shown here is derived from an EMBL/GenBank/DDBJ whole genome shotgun (WGS) entry which is preliminary data.</text>
</comment>
<keyword evidence="1" id="KW-0732">Signal</keyword>
<evidence type="ECO:0000313" key="2">
    <source>
        <dbReference type="EMBL" id="KAF4709107.1"/>
    </source>
</evidence>